<keyword evidence="3" id="KW-0238">DNA-binding</keyword>
<dbReference type="Proteomes" id="UP000503441">
    <property type="component" value="Chromosome"/>
</dbReference>
<evidence type="ECO:0000259" key="5">
    <source>
        <dbReference type="Pfam" id="PF01420"/>
    </source>
</evidence>
<organism evidence="6 7">
    <name type="scientific">Leucobacter coleopterorum</name>
    <dbReference type="NCBI Taxonomy" id="2714933"/>
    <lineage>
        <taxon>Bacteria</taxon>
        <taxon>Bacillati</taxon>
        <taxon>Actinomycetota</taxon>
        <taxon>Actinomycetes</taxon>
        <taxon>Micrococcales</taxon>
        <taxon>Microbacteriaceae</taxon>
        <taxon>Leucobacter</taxon>
    </lineage>
</organism>
<keyword evidence="7" id="KW-1185">Reference proteome</keyword>
<name>A0ABX6JYZ0_9MICO</name>
<evidence type="ECO:0000313" key="6">
    <source>
        <dbReference type="EMBL" id="QIM19542.1"/>
    </source>
</evidence>
<gene>
    <name evidence="6" type="ORF">G7066_14905</name>
</gene>
<feature type="domain" description="Type I restriction modification DNA specificity" evidence="5">
    <location>
        <begin position="2"/>
        <end position="173"/>
    </location>
</feature>
<accession>A0ABX6JYZ0</accession>
<keyword evidence="2" id="KW-0680">Restriction system</keyword>
<proteinExistence type="inferred from homology"/>
<evidence type="ECO:0000256" key="1">
    <source>
        <dbReference type="ARBA" id="ARBA00010923"/>
    </source>
</evidence>
<reference evidence="6 7" key="1">
    <citation type="submission" date="2020-03" db="EMBL/GenBank/DDBJ databases">
        <title>Leucobacter sp. nov., isolated from beetles.</title>
        <authorList>
            <person name="Hyun D.-W."/>
            <person name="Bae J.-W."/>
        </authorList>
    </citation>
    <scope>NUCLEOTIDE SEQUENCE [LARGE SCALE GENOMIC DNA]</scope>
    <source>
        <strain evidence="6 7">HDW9A</strain>
    </source>
</reference>
<evidence type="ECO:0000256" key="3">
    <source>
        <dbReference type="ARBA" id="ARBA00023125"/>
    </source>
</evidence>
<comment type="similarity">
    <text evidence="1">Belongs to the type-I restriction system S methylase family.</text>
</comment>
<evidence type="ECO:0000256" key="4">
    <source>
        <dbReference type="SAM" id="MobiDB-lite"/>
    </source>
</evidence>
<evidence type="ECO:0000256" key="2">
    <source>
        <dbReference type="ARBA" id="ARBA00022747"/>
    </source>
</evidence>
<dbReference type="Pfam" id="PF01420">
    <property type="entry name" value="Methylase_S"/>
    <property type="match status" value="1"/>
</dbReference>
<dbReference type="InterPro" id="IPR052021">
    <property type="entry name" value="Type-I_RS_S_subunit"/>
</dbReference>
<dbReference type="InterPro" id="IPR044946">
    <property type="entry name" value="Restrct_endonuc_typeI_TRD_sf"/>
</dbReference>
<dbReference type="CDD" id="cd17256">
    <property type="entry name" value="RMtype1_S_EcoJA65PI-TRD1-CR1_like"/>
    <property type="match status" value="1"/>
</dbReference>
<sequence length="390" mass="42394">MTRRVKDVTQKVGSGATPRGGAAVYKQSGVPFVRSQNVLDLSISRNGIAFLDEEASNALRNVTVKSGDVLVNITGDSVARVAIWEADEEARVSQHVAILRPNPLQVNSRYLQYWLFVEPQKSSLLTLASAGASRPALTKTMLENFPFGPHSLVEQKAIAEVLGALDDKIAANRRVVEAAQGLAVSRVGALQESCSLGELVSVARTTLRPEQMDSAGVRLFSLPACDVGYADTVLPDEIKSNKQLIESPLVLVSKLNPRIPRIWAVDPVPEVMSVSSTEFVQLVPRSDLGVGALWAALLAPSFSTALLEYVAGTTGSHQRVRPSDMGQVKVRDIRTLSEVNGTLLTQLCRLHNERMEENRTLAATRDELLPLLMSGKITVKDAERRVEKEV</sequence>
<dbReference type="PANTHER" id="PTHR30408:SF12">
    <property type="entry name" value="TYPE I RESTRICTION ENZYME MJAVIII SPECIFICITY SUBUNIT"/>
    <property type="match status" value="1"/>
</dbReference>
<dbReference type="PANTHER" id="PTHR30408">
    <property type="entry name" value="TYPE-1 RESTRICTION ENZYME ECOKI SPECIFICITY PROTEIN"/>
    <property type="match status" value="1"/>
</dbReference>
<dbReference type="SUPFAM" id="SSF116734">
    <property type="entry name" value="DNA methylase specificity domain"/>
    <property type="match status" value="2"/>
</dbReference>
<evidence type="ECO:0000313" key="7">
    <source>
        <dbReference type="Proteomes" id="UP000503441"/>
    </source>
</evidence>
<protein>
    <recommendedName>
        <fullName evidence="5">Type I restriction modification DNA specificity domain-containing protein</fullName>
    </recommendedName>
</protein>
<dbReference type="InterPro" id="IPR000055">
    <property type="entry name" value="Restrct_endonuc_typeI_TRD"/>
</dbReference>
<feature type="region of interest" description="Disordered" evidence="4">
    <location>
        <begin position="1"/>
        <end position="20"/>
    </location>
</feature>
<dbReference type="EMBL" id="CP049933">
    <property type="protein sequence ID" value="QIM19542.1"/>
    <property type="molecule type" value="Genomic_DNA"/>
</dbReference>
<dbReference type="Gene3D" id="3.90.220.20">
    <property type="entry name" value="DNA methylase specificity domains"/>
    <property type="match status" value="1"/>
</dbReference>